<gene>
    <name evidence="2" type="ORF">CBYS24578_00008480</name>
</gene>
<dbReference type="EMBL" id="CABFNO020001379">
    <property type="protein sequence ID" value="CAG9983975.1"/>
    <property type="molecule type" value="Genomic_DNA"/>
</dbReference>
<sequence length="465" mass="53559">MHLPAEIISKIVEELINVPETEFHPFDDDWFTSRRVLWEDVICTNHYDHHRINIGQEALALRLISREWNQWVTAMMQEHFTWKVDIGSADSLRKALICLPEPNEGCAQGNGLLPTREIVRRLVVNPGKETRDISVGDQPKKWNIKDLLLQLFRRLGHVEDFALHFPRGNSNDPDVANSIVEAVAHCFQQTNSSSRITSLQLKVPSTYHAAQAFQAILPDKPAKIRNLLVEILDSSGKSGSRDYLEKSYMEDEDIDGTAEESGDDEPALDYNSSFDRSPLQRIYPNRRHQQELWECITECKHLQALSIQGTHYLNLRRLHWPAAPNFTDLRVLHLGRLYSGVTPIQKLIKREGRPASLQKLIIDDVKMPLDEGIWGAVLQFLLDECPNLELLFVYNLSYFQDVGRWAGLSSPEDGTVIDSSERDDEEPLKELIHMFADKFGSSDTWPYWLREMCQDLDIMEDYQKK</sequence>
<evidence type="ECO:0000313" key="2">
    <source>
        <dbReference type="EMBL" id="CAG9983975.1"/>
    </source>
</evidence>
<keyword evidence="3" id="KW-1185">Reference proteome</keyword>
<reference evidence="3" key="1">
    <citation type="submission" date="2019-06" db="EMBL/GenBank/DDBJ databases">
        <authorList>
            <person name="Broberg M."/>
        </authorList>
    </citation>
    <scope>NUCLEOTIDE SEQUENCE [LARGE SCALE GENOMIC DNA]</scope>
</reference>
<name>A0A9N9XY32_9HYPO</name>
<dbReference type="SUPFAM" id="SSF52047">
    <property type="entry name" value="RNI-like"/>
    <property type="match status" value="1"/>
</dbReference>
<accession>A0A9N9XY32</accession>
<reference evidence="2 3" key="2">
    <citation type="submission" date="2021-10" db="EMBL/GenBank/DDBJ databases">
        <authorList>
            <person name="Piombo E."/>
        </authorList>
    </citation>
    <scope>NUCLEOTIDE SEQUENCE [LARGE SCALE GENOMIC DNA]</scope>
</reference>
<organism evidence="2 3">
    <name type="scientific">Clonostachys byssicola</name>
    <dbReference type="NCBI Taxonomy" id="160290"/>
    <lineage>
        <taxon>Eukaryota</taxon>
        <taxon>Fungi</taxon>
        <taxon>Dikarya</taxon>
        <taxon>Ascomycota</taxon>
        <taxon>Pezizomycotina</taxon>
        <taxon>Sordariomycetes</taxon>
        <taxon>Hypocreomycetidae</taxon>
        <taxon>Hypocreales</taxon>
        <taxon>Bionectriaceae</taxon>
        <taxon>Clonostachys</taxon>
    </lineage>
</organism>
<dbReference type="AlphaFoldDB" id="A0A9N9XY32"/>
<feature type="region of interest" description="Disordered" evidence="1">
    <location>
        <begin position="251"/>
        <end position="272"/>
    </location>
</feature>
<feature type="compositionally biased region" description="Acidic residues" evidence="1">
    <location>
        <begin position="251"/>
        <end position="267"/>
    </location>
</feature>
<evidence type="ECO:0000313" key="3">
    <source>
        <dbReference type="Proteomes" id="UP000754883"/>
    </source>
</evidence>
<comment type="caution">
    <text evidence="2">The sequence shown here is derived from an EMBL/GenBank/DDBJ whole genome shotgun (WGS) entry which is preliminary data.</text>
</comment>
<proteinExistence type="predicted"/>
<dbReference type="Proteomes" id="UP000754883">
    <property type="component" value="Unassembled WGS sequence"/>
</dbReference>
<dbReference type="OrthoDB" id="5137852at2759"/>
<protein>
    <submittedName>
        <fullName evidence="2">Uncharacterized protein</fullName>
    </submittedName>
</protein>
<evidence type="ECO:0000256" key="1">
    <source>
        <dbReference type="SAM" id="MobiDB-lite"/>
    </source>
</evidence>